<dbReference type="AlphaFoldDB" id="A0A7W9CDS2"/>
<dbReference type="InterPro" id="IPR000468">
    <property type="entry name" value="Barstar"/>
</dbReference>
<dbReference type="Proteomes" id="UP000517712">
    <property type="component" value="Unassembled WGS sequence"/>
</dbReference>
<comment type="similarity">
    <text evidence="1">Belongs to the barstar family.</text>
</comment>
<proteinExistence type="inferred from homology"/>
<evidence type="ECO:0000259" key="2">
    <source>
        <dbReference type="Pfam" id="PF01337"/>
    </source>
</evidence>
<dbReference type="Gene3D" id="3.30.370.10">
    <property type="entry name" value="Barstar-like"/>
    <property type="match status" value="1"/>
</dbReference>
<dbReference type="RefSeq" id="WP_184283604.1">
    <property type="nucleotide sequence ID" value="NZ_BAAAPG010000001.1"/>
</dbReference>
<dbReference type="InterPro" id="IPR035905">
    <property type="entry name" value="Barstar-like_sf"/>
</dbReference>
<dbReference type="Pfam" id="PF01337">
    <property type="entry name" value="Barstar"/>
    <property type="match status" value="1"/>
</dbReference>
<dbReference type="EMBL" id="JACHMU010000001">
    <property type="protein sequence ID" value="MBB5743643.1"/>
    <property type="molecule type" value="Genomic_DNA"/>
</dbReference>
<keyword evidence="4" id="KW-1185">Reference proteome</keyword>
<protein>
    <submittedName>
        <fullName evidence="3">RNAse (Barnase) inhibitor barstar</fullName>
    </submittedName>
</protein>
<name>A0A7W9CDS2_9MICO</name>
<organism evidence="3 4">
    <name type="scientific">Microbacterium ginsengiterrae</name>
    <dbReference type="NCBI Taxonomy" id="546115"/>
    <lineage>
        <taxon>Bacteria</taxon>
        <taxon>Bacillati</taxon>
        <taxon>Actinomycetota</taxon>
        <taxon>Actinomycetes</taxon>
        <taxon>Micrococcales</taxon>
        <taxon>Microbacteriaceae</taxon>
        <taxon>Microbacterium</taxon>
    </lineage>
</organism>
<evidence type="ECO:0000313" key="3">
    <source>
        <dbReference type="EMBL" id="MBB5743643.1"/>
    </source>
</evidence>
<sequence length="129" mass="14941">MTVYRIDGEEVGGIADLFTAFNREFMRDEDWQMGESLDALDDVLHRLESETRGGDPAVVIWEAHRHSREALGYEETQRWLLRKLAHPSAYDEARIMSELDDLRSGTGRTYFHRVIAVFADHPLVDLQLH</sequence>
<comment type="caution">
    <text evidence="3">The sequence shown here is derived from an EMBL/GenBank/DDBJ whole genome shotgun (WGS) entry which is preliminary data.</text>
</comment>
<reference evidence="3 4" key="1">
    <citation type="submission" date="2020-08" db="EMBL/GenBank/DDBJ databases">
        <title>Sequencing the genomes of 1000 actinobacteria strains.</title>
        <authorList>
            <person name="Klenk H.-P."/>
        </authorList>
    </citation>
    <scope>NUCLEOTIDE SEQUENCE [LARGE SCALE GENOMIC DNA]</scope>
    <source>
        <strain evidence="3 4">DSM 24823</strain>
    </source>
</reference>
<accession>A0A7W9CDS2</accession>
<evidence type="ECO:0000256" key="1">
    <source>
        <dbReference type="ARBA" id="ARBA00006845"/>
    </source>
</evidence>
<dbReference type="SUPFAM" id="SSF52038">
    <property type="entry name" value="Barstar-related"/>
    <property type="match status" value="1"/>
</dbReference>
<feature type="domain" description="Barstar (barnase inhibitor)" evidence="2">
    <location>
        <begin position="1"/>
        <end position="72"/>
    </location>
</feature>
<evidence type="ECO:0000313" key="4">
    <source>
        <dbReference type="Proteomes" id="UP000517712"/>
    </source>
</evidence>
<gene>
    <name evidence="3" type="ORF">HD600_002140</name>
</gene>